<reference evidence="1 2" key="1">
    <citation type="journal article" date="2010" name="J. Bacteriol.">
        <title>Genome sequence of a cellulose-producing bacterium, Gluconacetobacter hansenii ATCC 23769.</title>
        <authorList>
            <person name="Iyer P.R."/>
            <person name="Geib S.M."/>
            <person name="Catchmark J."/>
            <person name="Kao T.H."/>
            <person name="Tien M."/>
        </authorList>
    </citation>
    <scope>NUCLEOTIDE SEQUENCE [LARGE SCALE GENOMIC DNA]</scope>
    <source>
        <strain evidence="1 2">ATCC 23769</strain>
    </source>
</reference>
<dbReference type="Proteomes" id="UP000006468">
    <property type="component" value="Chromosome"/>
</dbReference>
<comment type="caution">
    <text evidence="1">The sequence shown here is derived from an EMBL/GenBank/DDBJ whole genome shotgun (WGS) entry which is preliminary data.</text>
</comment>
<sequence length="63" mass="6719">MYEWSGLMPLHATQVNAQNAACDIFTGQAASQWRKNAISPIHGFQRVIPFGGGSGATPLKAAF</sequence>
<protein>
    <submittedName>
        <fullName evidence="1">Uncharacterized protein</fullName>
    </submittedName>
</protein>
<evidence type="ECO:0000313" key="1">
    <source>
        <dbReference type="EMBL" id="EFG83134.1"/>
    </source>
</evidence>
<accession>D5QIJ5</accession>
<dbReference type="EMBL" id="ADTV01000061">
    <property type="protein sequence ID" value="EFG83134.1"/>
    <property type="molecule type" value="Genomic_DNA"/>
</dbReference>
<gene>
    <name evidence="1" type="ORF">GXY_14882</name>
</gene>
<organism evidence="1 2">
    <name type="scientific">Novacetimonas hansenii ATCC 23769</name>
    <dbReference type="NCBI Taxonomy" id="714995"/>
    <lineage>
        <taxon>Bacteria</taxon>
        <taxon>Pseudomonadati</taxon>
        <taxon>Pseudomonadota</taxon>
        <taxon>Alphaproteobacteria</taxon>
        <taxon>Acetobacterales</taxon>
        <taxon>Acetobacteraceae</taxon>
        <taxon>Novacetimonas</taxon>
    </lineage>
</organism>
<proteinExistence type="predicted"/>
<evidence type="ECO:0000313" key="2">
    <source>
        <dbReference type="Proteomes" id="UP000006468"/>
    </source>
</evidence>
<name>D5QIJ5_NOVHA</name>
<feature type="non-terminal residue" evidence="1">
    <location>
        <position position="63"/>
    </location>
</feature>
<dbReference type="HOGENOM" id="CLU_2891088_0_0_5"/>
<dbReference type="AlphaFoldDB" id="D5QIJ5"/>